<dbReference type="EMBL" id="JACHMN010000001">
    <property type="protein sequence ID" value="MBB5866987.1"/>
    <property type="molecule type" value="Genomic_DNA"/>
</dbReference>
<dbReference type="Proteomes" id="UP000587527">
    <property type="component" value="Unassembled WGS sequence"/>
</dbReference>
<feature type="region of interest" description="Disordered" evidence="1">
    <location>
        <begin position="49"/>
        <end position="92"/>
    </location>
</feature>
<evidence type="ECO:0000256" key="1">
    <source>
        <dbReference type="SAM" id="MobiDB-lite"/>
    </source>
</evidence>
<proteinExistence type="predicted"/>
<feature type="signal peptide" evidence="2">
    <location>
        <begin position="1"/>
        <end position="22"/>
    </location>
</feature>
<reference evidence="3 4" key="1">
    <citation type="submission" date="2020-08" db="EMBL/GenBank/DDBJ databases">
        <title>Sequencing the genomes of 1000 actinobacteria strains.</title>
        <authorList>
            <person name="Klenk H.-P."/>
        </authorList>
    </citation>
    <scope>NUCLEOTIDE SEQUENCE [LARGE SCALE GENOMIC DNA]</scope>
    <source>
        <strain evidence="3 4">DSM 45362</strain>
    </source>
</reference>
<organism evidence="3 4">
    <name type="scientific">Allocatelliglobosispora scoriae</name>
    <dbReference type="NCBI Taxonomy" id="643052"/>
    <lineage>
        <taxon>Bacteria</taxon>
        <taxon>Bacillati</taxon>
        <taxon>Actinomycetota</taxon>
        <taxon>Actinomycetes</taxon>
        <taxon>Micromonosporales</taxon>
        <taxon>Micromonosporaceae</taxon>
        <taxon>Allocatelliglobosispora</taxon>
    </lineage>
</organism>
<feature type="chain" id="PRO_5039307649" evidence="2">
    <location>
        <begin position="23"/>
        <end position="196"/>
    </location>
</feature>
<keyword evidence="4" id="KW-1185">Reference proteome</keyword>
<gene>
    <name evidence="3" type="ORF">F4553_000366</name>
</gene>
<comment type="caution">
    <text evidence="3">The sequence shown here is derived from an EMBL/GenBank/DDBJ whole genome shotgun (WGS) entry which is preliminary data.</text>
</comment>
<dbReference type="AlphaFoldDB" id="A0A841BD05"/>
<keyword evidence="2" id="KW-0732">Signal</keyword>
<evidence type="ECO:0000313" key="3">
    <source>
        <dbReference type="EMBL" id="MBB5866987.1"/>
    </source>
</evidence>
<evidence type="ECO:0000313" key="4">
    <source>
        <dbReference type="Proteomes" id="UP000587527"/>
    </source>
</evidence>
<accession>A0A841BD05</accession>
<dbReference type="RefSeq" id="WP_184831216.1">
    <property type="nucleotide sequence ID" value="NZ_JACHMN010000001.1"/>
</dbReference>
<protein>
    <submittedName>
        <fullName evidence="3">Uncharacterized protein</fullName>
    </submittedName>
</protein>
<name>A0A841BD05_9ACTN</name>
<evidence type="ECO:0000256" key="2">
    <source>
        <dbReference type="SAM" id="SignalP"/>
    </source>
</evidence>
<sequence>MRRILAAGIVAALVTVTPATGAAAPAGPSPAARAAQAVGADPADLRSSDFDGYAVSRTVTDPDGARHTRYTPSPEIRVDQGKTRHPGCPIRGESSLDQREFGGGSLMILCDTRYRVGMTEEHRRRMTISFPADVAEILEGVPNASAYITAAVRRQAKLGRLHEVLGRRGITVTPEGVARAGDRLRAAEGLRRAAAE</sequence>